<dbReference type="STRING" id="1569628.A0A316UZU8"/>
<dbReference type="GO" id="GO:0031398">
    <property type="term" value="P:positive regulation of protein ubiquitination"/>
    <property type="evidence" value="ECO:0007669"/>
    <property type="project" value="TreeGrafter"/>
</dbReference>
<feature type="transmembrane region" description="Helical" evidence="6">
    <location>
        <begin position="508"/>
        <end position="529"/>
    </location>
</feature>
<dbReference type="Proteomes" id="UP000245884">
    <property type="component" value="Unassembled WGS sequence"/>
</dbReference>
<evidence type="ECO:0000256" key="6">
    <source>
        <dbReference type="SAM" id="Phobius"/>
    </source>
</evidence>
<dbReference type="GO" id="GO:0048471">
    <property type="term" value="C:perinuclear region of cytoplasm"/>
    <property type="evidence" value="ECO:0007669"/>
    <property type="project" value="TreeGrafter"/>
</dbReference>
<dbReference type="RefSeq" id="XP_025365364.1">
    <property type="nucleotide sequence ID" value="XM_025505198.1"/>
</dbReference>
<dbReference type="GO" id="GO:0006511">
    <property type="term" value="P:ubiquitin-dependent protein catabolic process"/>
    <property type="evidence" value="ECO:0007669"/>
    <property type="project" value="TreeGrafter"/>
</dbReference>
<dbReference type="AlphaFoldDB" id="A0A316UZU8"/>
<evidence type="ECO:0000256" key="1">
    <source>
        <dbReference type="ARBA" id="ARBA00004141"/>
    </source>
</evidence>
<feature type="region of interest" description="Disordered" evidence="5">
    <location>
        <begin position="401"/>
        <end position="423"/>
    </location>
</feature>
<dbReference type="GO" id="GO:0030001">
    <property type="term" value="P:metal ion transport"/>
    <property type="evidence" value="ECO:0007669"/>
    <property type="project" value="InterPro"/>
</dbReference>
<reference evidence="7 8" key="1">
    <citation type="journal article" date="2018" name="Mol. Biol. Evol.">
        <title>Broad Genomic Sampling Reveals a Smut Pathogenic Ancestry of the Fungal Clade Ustilaginomycotina.</title>
        <authorList>
            <person name="Kijpornyongpan T."/>
            <person name="Mondo S.J."/>
            <person name="Barry K."/>
            <person name="Sandor L."/>
            <person name="Lee J."/>
            <person name="Lipzen A."/>
            <person name="Pangilinan J."/>
            <person name="LaButti K."/>
            <person name="Hainaut M."/>
            <person name="Henrissat B."/>
            <person name="Grigoriev I.V."/>
            <person name="Spatafora J.W."/>
            <person name="Aime M.C."/>
        </authorList>
    </citation>
    <scope>NUCLEOTIDE SEQUENCE [LARGE SCALE GENOMIC DNA]</scope>
    <source>
        <strain evidence="7 8">MCA 5214</strain>
    </source>
</reference>
<proteinExistence type="predicted"/>
<dbReference type="EMBL" id="KZ819662">
    <property type="protein sequence ID" value="PWN30752.1"/>
    <property type="molecule type" value="Genomic_DNA"/>
</dbReference>
<comment type="subcellular location">
    <subcellularLocation>
        <location evidence="1">Membrane</location>
        <topology evidence="1">Multi-pass membrane protein</topology>
    </subcellularLocation>
</comment>
<name>A0A316UZU8_9BASI</name>
<dbReference type="GO" id="GO:0005783">
    <property type="term" value="C:endoplasmic reticulum"/>
    <property type="evidence" value="ECO:0007669"/>
    <property type="project" value="TreeGrafter"/>
</dbReference>
<sequence>MPSSRDNAPLLGRTPSSRAEMDAAFDDDADDSGDFNSAAPPPPSSSPPGYESATTVAHNDDDVYFDAGDAMAAEAPRSRTTQPPPASLLSAPQTPVRSSLAHDPLGVSDGEQEDTPAASSRRHAPRSSTPAGGYDFEEASYFGAPRSGRSRSASPFPEALGSSPQASTSRVGLDSLGSPDITTYSTAGPTSAAATQNAQGFARARLLLGRFGRYVGMRVPGANYSTVATSDVDGAPSTGVTRSRRVMGGGINQDGVFANLNAKPEGRRRRQANGGGNPDDRGEDDDLEDDVLPPTYEVAAADTAPGYWETTIAPGGLGWTPGGGHVGDVEDLILEGLPIGNFFGFAWNLLVSMCFQFVGFLLTYLLHTTHAARCGSRAGLGVTLIQYGFYLRTRGMQLDEGGVGNGGGGSGGSGGHGGGDAGTGGVEPMTAVTWWGATLVYPPPPPDPTPAFARAIAATVSAVAPPAPTGTDMATSLANDADSIAVGAGSGSSGNGNGGNDMSNSSDWLAYMLMVLGWFILLSSLLSYWRVHRWGRALVAASRREQEAQRAAENGGQAPDELAEASGAPVGFINRLREAMRVNAGLATAQGGRATGTGEDWIIFPAAANGRRGTAGAAPTSGSVTGASPSSATIWGAPPRRGTLAYAVDGDDEDDDARGARRLTGDETHLSPEERRLIQDMRGVGL</sequence>
<feature type="compositionally biased region" description="Low complexity" evidence="5">
    <location>
        <begin position="612"/>
        <end position="628"/>
    </location>
</feature>
<organism evidence="7 8">
    <name type="scientific">Jaminaea rosea</name>
    <dbReference type="NCBI Taxonomy" id="1569628"/>
    <lineage>
        <taxon>Eukaryota</taxon>
        <taxon>Fungi</taxon>
        <taxon>Dikarya</taxon>
        <taxon>Basidiomycota</taxon>
        <taxon>Ustilaginomycotina</taxon>
        <taxon>Exobasidiomycetes</taxon>
        <taxon>Microstromatales</taxon>
        <taxon>Microstromatales incertae sedis</taxon>
        <taxon>Jaminaea</taxon>
    </lineage>
</organism>
<keyword evidence="4 6" id="KW-0472">Membrane</keyword>
<feature type="region of interest" description="Disordered" evidence="5">
    <location>
        <begin position="1"/>
        <end position="192"/>
    </location>
</feature>
<feature type="compositionally biased region" description="Low complexity" evidence="5">
    <location>
        <begin position="142"/>
        <end position="157"/>
    </location>
</feature>
<keyword evidence="8" id="KW-1185">Reference proteome</keyword>
<dbReference type="GO" id="GO:0007034">
    <property type="term" value="P:vacuolar transport"/>
    <property type="evidence" value="ECO:0007669"/>
    <property type="project" value="InterPro"/>
</dbReference>
<feature type="transmembrane region" description="Helical" evidence="6">
    <location>
        <begin position="345"/>
        <end position="367"/>
    </location>
</feature>
<evidence type="ECO:0000313" key="7">
    <source>
        <dbReference type="EMBL" id="PWN30752.1"/>
    </source>
</evidence>
<feature type="region of interest" description="Disordered" evidence="5">
    <location>
        <begin position="612"/>
        <end position="638"/>
    </location>
</feature>
<evidence type="ECO:0000256" key="4">
    <source>
        <dbReference type="ARBA" id="ARBA00023136"/>
    </source>
</evidence>
<dbReference type="GeneID" id="37027021"/>
<dbReference type="GO" id="GO:0005794">
    <property type="term" value="C:Golgi apparatus"/>
    <property type="evidence" value="ECO:0007669"/>
    <property type="project" value="TreeGrafter"/>
</dbReference>
<dbReference type="Pfam" id="PF10176">
    <property type="entry name" value="NEDD4_Bsd2"/>
    <property type="match status" value="2"/>
</dbReference>
<dbReference type="GO" id="GO:0016020">
    <property type="term" value="C:membrane"/>
    <property type="evidence" value="ECO:0007669"/>
    <property type="project" value="UniProtKB-SubCell"/>
</dbReference>
<dbReference type="PANTHER" id="PTHR13396:SF5">
    <property type="entry name" value="NEDD4 FAMILY INTERACTING PROTEIN"/>
    <property type="match status" value="1"/>
</dbReference>
<keyword evidence="3 6" id="KW-1133">Transmembrane helix</keyword>
<protein>
    <submittedName>
        <fullName evidence="7">Uncharacterized protein</fullName>
    </submittedName>
</protein>
<dbReference type="OrthoDB" id="10003116at2759"/>
<gene>
    <name evidence="7" type="ORF">BDZ90DRAFT_229749</name>
</gene>
<keyword evidence="2 6" id="KW-0812">Transmembrane</keyword>
<feature type="compositionally biased region" description="Acidic residues" evidence="5">
    <location>
        <begin position="23"/>
        <end position="33"/>
    </location>
</feature>
<dbReference type="PANTHER" id="PTHR13396">
    <property type="entry name" value="NEDD4 FAMILY INTERACTING PROTEIN 1/2"/>
    <property type="match status" value="1"/>
</dbReference>
<evidence type="ECO:0000313" key="8">
    <source>
        <dbReference type="Proteomes" id="UP000245884"/>
    </source>
</evidence>
<evidence type="ECO:0000256" key="5">
    <source>
        <dbReference type="SAM" id="MobiDB-lite"/>
    </source>
</evidence>
<evidence type="ECO:0000256" key="2">
    <source>
        <dbReference type="ARBA" id="ARBA00022692"/>
    </source>
</evidence>
<evidence type="ECO:0000256" key="3">
    <source>
        <dbReference type="ARBA" id="ARBA00022989"/>
    </source>
</evidence>
<accession>A0A316UZU8</accession>
<feature type="region of interest" description="Disordered" evidence="5">
    <location>
        <begin position="232"/>
        <end position="289"/>
    </location>
</feature>
<dbReference type="InterPro" id="IPR019325">
    <property type="entry name" value="NEDD4/Bsd2"/>
</dbReference>
<dbReference type="CDD" id="cd22212">
    <property type="entry name" value="NDFIP-like"/>
    <property type="match status" value="1"/>
</dbReference>
<feature type="non-terminal residue" evidence="7">
    <location>
        <position position="686"/>
    </location>
</feature>
<feature type="compositionally biased region" description="Polar residues" evidence="5">
    <location>
        <begin position="180"/>
        <end position="192"/>
    </location>
</feature>